<sequence length="196" mass="21817">ALLVLLINAQVTVTWSSSLALAPAPSCKSIECPAYDIIEQGEGYEIRRYNHTLWMSTSPIPNISFVNATRTGFLRLFDYIQGKNDEHAKVPMTAPVLTDILPSTGPFCESSFAVSFYVPTKFEKAPPKAEESLALEQKRWDVRYAAVRRFGGFVSDYNVGEEASKLQVSLSGSPWEPSLSLYSVAQYNSPFEYDGR</sequence>
<name>A0AA38FE89_TAXCH</name>
<dbReference type="Proteomes" id="UP000824469">
    <property type="component" value="Unassembled WGS sequence"/>
</dbReference>
<evidence type="ECO:0000256" key="2">
    <source>
        <dbReference type="SAM" id="SignalP"/>
    </source>
</evidence>
<evidence type="ECO:0000256" key="1">
    <source>
        <dbReference type="ARBA" id="ARBA00009817"/>
    </source>
</evidence>
<protein>
    <recommendedName>
        <fullName evidence="5">Heme-binding protein 2</fullName>
    </recommendedName>
</protein>
<gene>
    <name evidence="3" type="ORF">KI387_030402</name>
</gene>
<dbReference type="Gene3D" id="3.20.80.10">
    <property type="entry name" value="Regulatory factor, effector binding domain"/>
    <property type="match status" value="1"/>
</dbReference>
<dbReference type="PANTHER" id="PTHR11220">
    <property type="entry name" value="HEME-BINDING PROTEIN-RELATED"/>
    <property type="match status" value="1"/>
</dbReference>
<feature type="non-terminal residue" evidence="3">
    <location>
        <position position="196"/>
    </location>
</feature>
<feature type="non-terminal residue" evidence="3">
    <location>
        <position position="1"/>
    </location>
</feature>
<feature type="chain" id="PRO_5041270959" description="Heme-binding protein 2" evidence="2">
    <location>
        <begin position="17"/>
        <end position="196"/>
    </location>
</feature>
<proteinExistence type="inferred from homology"/>
<comment type="caution">
    <text evidence="3">The sequence shown here is derived from an EMBL/GenBank/DDBJ whole genome shotgun (WGS) entry which is preliminary data.</text>
</comment>
<dbReference type="FunFam" id="3.20.80.10:FF:000002">
    <property type="entry name" value="Heme-binding protein 2"/>
    <property type="match status" value="1"/>
</dbReference>
<dbReference type="OMA" id="DHYYLNW"/>
<comment type="similarity">
    <text evidence="1">Belongs to the HEBP family.</text>
</comment>
<keyword evidence="2" id="KW-0732">Signal</keyword>
<organism evidence="3 4">
    <name type="scientific">Taxus chinensis</name>
    <name type="common">Chinese yew</name>
    <name type="synonym">Taxus wallichiana var. chinensis</name>
    <dbReference type="NCBI Taxonomy" id="29808"/>
    <lineage>
        <taxon>Eukaryota</taxon>
        <taxon>Viridiplantae</taxon>
        <taxon>Streptophyta</taxon>
        <taxon>Embryophyta</taxon>
        <taxon>Tracheophyta</taxon>
        <taxon>Spermatophyta</taxon>
        <taxon>Pinopsida</taxon>
        <taxon>Pinidae</taxon>
        <taxon>Conifers II</taxon>
        <taxon>Cupressales</taxon>
        <taxon>Taxaceae</taxon>
        <taxon>Taxus</taxon>
    </lineage>
</organism>
<dbReference type="PANTHER" id="PTHR11220:SF25">
    <property type="entry name" value="F3F9.4"/>
    <property type="match status" value="1"/>
</dbReference>
<dbReference type="SUPFAM" id="SSF55136">
    <property type="entry name" value="Probable bacterial effector-binding domain"/>
    <property type="match status" value="1"/>
</dbReference>
<feature type="signal peptide" evidence="2">
    <location>
        <begin position="1"/>
        <end position="16"/>
    </location>
</feature>
<evidence type="ECO:0008006" key="5">
    <source>
        <dbReference type="Google" id="ProtNLM"/>
    </source>
</evidence>
<evidence type="ECO:0000313" key="4">
    <source>
        <dbReference type="Proteomes" id="UP000824469"/>
    </source>
</evidence>
<dbReference type="EMBL" id="JAHRHJ020000010">
    <property type="protein sequence ID" value="KAH9298720.1"/>
    <property type="molecule type" value="Genomic_DNA"/>
</dbReference>
<reference evidence="3 4" key="1">
    <citation type="journal article" date="2021" name="Nat. Plants">
        <title>The Taxus genome provides insights into paclitaxel biosynthesis.</title>
        <authorList>
            <person name="Xiong X."/>
            <person name="Gou J."/>
            <person name="Liao Q."/>
            <person name="Li Y."/>
            <person name="Zhou Q."/>
            <person name="Bi G."/>
            <person name="Li C."/>
            <person name="Du R."/>
            <person name="Wang X."/>
            <person name="Sun T."/>
            <person name="Guo L."/>
            <person name="Liang H."/>
            <person name="Lu P."/>
            <person name="Wu Y."/>
            <person name="Zhang Z."/>
            <person name="Ro D.K."/>
            <person name="Shang Y."/>
            <person name="Huang S."/>
            <person name="Yan J."/>
        </authorList>
    </citation>
    <scope>NUCLEOTIDE SEQUENCE [LARGE SCALE GENOMIC DNA]</scope>
    <source>
        <strain evidence="3">Ta-2019</strain>
    </source>
</reference>
<dbReference type="InterPro" id="IPR006917">
    <property type="entry name" value="SOUL_heme-bd"/>
</dbReference>
<accession>A0AA38FE89</accession>
<evidence type="ECO:0000313" key="3">
    <source>
        <dbReference type="EMBL" id="KAH9298720.1"/>
    </source>
</evidence>
<keyword evidence="4" id="KW-1185">Reference proteome</keyword>
<dbReference type="InterPro" id="IPR011256">
    <property type="entry name" value="Reg_factor_effector_dom_sf"/>
</dbReference>
<dbReference type="Pfam" id="PF04832">
    <property type="entry name" value="SOUL"/>
    <property type="match status" value="1"/>
</dbReference>
<dbReference type="AlphaFoldDB" id="A0AA38FE89"/>